<feature type="domain" description="ATP-grasp" evidence="2">
    <location>
        <begin position="144"/>
        <end position="348"/>
    </location>
</feature>
<dbReference type="PROSITE" id="PS50975">
    <property type="entry name" value="ATP_GRASP"/>
    <property type="match status" value="1"/>
</dbReference>
<dbReference type="SUPFAM" id="SSF56059">
    <property type="entry name" value="Glutathione synthetase ATP-binding domain-like"/>
    <property type="match status" value="1"/>
</dbReference>
<protein>
    <recommendedName>
        <fullName evidence="2">ATP-grasp domain-containing protein</fullName>
    </recommendedName>
</protein>
<dbReference type="EMBL" id="BAAATD010000014">
    <property type="protein sequence ID" value="GAA2629445.1"/>
    <property type="molecule type" value="Genomic_DNA"/>
</dbReference>
<comment type="caution">
    <text evidence="3">The sequence shown here is derived from an EMBL/GenBank/DDBJ whole genome shotgun (WGS) entry which is preliminary data.</text>
</comment>
<name>A0ABP6CW34_9ACTN</name>
<sequence length="423" mass="46594">MAGCPMLRDSPQLTAPELDRRLPVLLLRTNRYPLHHGTLAAIRSLGRAGVEVHAILEPGTTPAGTSKYLHRCHGWGPAPHLGTALARYLDRIATRIGRPALLLPMDDAGAIYIAENAGTLKAGFVFPAQWPSTPRMVADKATLLEAAQRNGIAMPPSRMPATDAELREAVGALGLPLIAKWARSWLLPPGLRSTLLVTTLQQAQRLLARAHDPANQAAGPLILQRRIPPAGGDWFFHGYFDGSSRCLFGGTGRKHVARPADAGHTVAGEWVVNPRLERLAHEIVCTLGYTGVVDLDFRLDAQDDVEDDAEDEGTYHLLDFNPRLGAQFRLFHDRQSLDLVRALHLHQSGRRIPRPRPAPGRTLIVENHYALGSFTRPLTKIRRGRQADELAWWAADDPRPFFVMGKLSLAGALTRARPGRRRR</sequence>
<evidence type="ECO:0000256" key="1">
    <source>
        <dbReference type="PROSITE-ProRule" id="PRU00409"/>
    </source>
</evidence>
<proteinExistence type="predicted"/>
<evidence type="ECO:0000259" key="2">
    <source>
        <dbReference type="PROSITE" id="PS50975"/>
    </source>
</evidence>
<accession>A0ABP6CW34</accession>
<keyword evidence="1" id="KW-0067">ATP-binding</keyword>
<keyword evidence="4" id="KW-1185">Reference proteome</keyword>
<dbReference type="Gene3D" id="3.30.470.20">
    <property type="entry name" value="ATP-grasp fold, B domain"/>
    <property type="match status" value="1"/>
</dbReference>
<keyword evidence="1" id="KW-0547">Nucleotide-binding</keyword>
<dbReference type="Proteomes" id="UP001501509">
    <property type="component" value="Unassembled WGS sequence"/>
</dbReference>
<evidence type="ECO:0000313" key="4">
    <source>
        <dbReference type="Proteomes" id="UP001501509"/>
    </source>
</evidence>
<evidence type="ECO:0000313" key="3">
    <source>
        <dbReference type="EMBL" id="GAA2629445.1"/>
    </source>
</evidence>
<organism evidence="3 4">
    <name type="scientific">Actinomadura fulvescens</name>
    <dbReference type="NCBI Taxonomy" id="46160"/>
    <lineage>
        <taxon>Bacteria</taxon>
        <taxon>Bacillati</taxon>
        <taxon>Actinomycetota</taxon>
        <taxon>Actinomycetes</taxon>
        <taxon>Streptosporangiales</taxon>
        <taxon>Thermomonosporaceae</taxon>
        <taxon>Actinomadura</taxon>
    </lineage>
</organism>
<dbReference type="InterPro" id="IPR011761">
    <property type="entry name" value="ATP-grasp"/>
</dbReference>
<reference evidence="4" key="1">
    <citation type="journal article" date="2019" name="Int. J. Syst. Evol. Microbiol.">
        <title>The Global Catalogue of Microorganisms (GCM) 10K type strain sequencing project: providing services to taxonomists for standard genome sequencing and annotation.</title>
        <authorList>
            <consortium name="The Broad Institute Genomics Platform"/>
            <consortium name="The Broad Institute Genome Sequencing Center for Infectious Disease"/>
            <person name="Wu L."/>
            <person name="Ma J."/>
        </authorList>
    </citation>
    <scope>NUCLEOTIDE SEQUENCE [LARGE SCALE GENOMIC DNA]</scope>
    <source>
        <strain evidence="4">JCM 6833</strain>
    </source>
</reference>
<gene>
    <name evidence="3" type="ORF">GCM10010411_78800</name>
</gene>